<dbReference type="PROSITE" id="PS00028">
    <property type="entry name" value="ZINC_FINGER_C2H2_1"/>
    <property type="match status" value="1"/>
</dbReference>
<evidence type="ECO:0000313" key="4">
    <source>
        <dbReference type="EMBL" id="TID31376.1"/>
    </source>
</evidence>
<reference evidence="4 5" key="1">
    <citation type="journal article" date="2019" name="Front. Genet.">
        <title>Whole-Genome Sequencing of the Opportunistic Yeast Pathogen Candida inconspicua Uncovers Its Hybrid Origin.</title>
        <authorList>
            <person name="Mixao V."/>
            <person name="Hansen A.P."/>
            <person name="Saus E."/>
            <person name="Boekhout T."/>
            <person name="Lass-Florl C."/>
            <person name="Gabaldon T."/>
        </authorList>
    </citation>
    <scope>NUCLEOTIDE SEQUENCE [LARGE SCALE GENOMIC DNA]</scope>
    <source>
        <strain evidence="4 5">CBS 180</strain>
    </source>
</reference>
<feature type="domain" description="C2H2-type" evidence="3">
    <location>
        <begin position="559"/>
        <end position="586"/>
    </location>
</feature>
<organism evidence="4 5">
    <name type="scientific">Pichia inconspicua</name>
    <dbReference type="NCBI Taxonomy" id="52247"/>
    <lineage>
        <taxon>Eukaryota</taxon>
        <taxon>Fungi</taxon>
        <taxon>Dikarya</taxon>
        <taxon>Ascomycota</taxon>
        <taxon>Saccharomycotina</taxon>
        <taxon>Pichiomycetes</taxon>
        <taxon>Pichiales</taxon>
        <taxon>Pichiaceae</taxon>
        <taxon>Pichia</taxon>
    </lineage>
</organism>
<dbReference type="InterPro" id="IPR013087">
    <property type="entry name" value="Znf_C2H2_type"/>
</dbReference>
<dbReference type="SMART" id="SM00355">
    <property type="entry name" value="ZnF_C2H2"/>
    <property type="match status" value="2"/>
</dbReference>
<dbReference type="InterPro" id="IPR036236">
    <property type="entry name" value="Znf_C2H2_sf"/>
</dbReference>
<keyword evidence="1" id="KW-0862">Zinc</keyword>
<dbReference type="SUPFAM" id="SSF57667">
    <property type="entry name" value="beta-beta-alpha zinc fingers"/>
    <property type="match status" value="1"/>
</dbReference>
<comment type="caution">
    <text evidence="4">The sequence shown here is derived from an EMBL/GenBank/DDBJ whole genome shotgun (WGS) entry which is preliminary data.</text>
</comment>
<evidence type="ECO:0000256" key="2">
    <source>
        <dbReference type="SAM" id="MobiDB-lite"/>
    </source>
</evidence>
<proteinExistence type="predicted"/>
<dbReference type="OrthoDB" id="2687452at2759"/>
<protein>
    <recommendedName>
        <fullName evidence="3">C2H2-type domain-containing protein</fullName>
    </recommendedName>
</protein>
<dbReference type="Proteomes" id="UP000307173">
    <property type="component" value="Unassembled WGS sequence"/>
</dbReference>
<dbReference type="Gene3D" id="3.30.160.60">
    <property type="entry name" value="Classic Zinc Finger"/>
    <property type="match status" value="1"/>
</dbReference>
<feature type="region of interest" description="Disordered" evidence="2">
    <location>
        <begin position="51"/>
        <end position="73"/>
    </location>
</feature>
<dbReference type="AlphaFoldDB" id="A0A4T0X734"/>
<dbReference type="GO" id="GO:0008270">
    <property type="term" value="F:zinc ion binding"/>
    <property type="evidence" value="ECO:0007669"/>
    <property type="project" value="UniProtKB-KW"/>
</dbReference>
<keyword evidence="5" id="KW-1185">Reference proteome</keyword>
<dbReference type="EMBL" id="SELW01000005">
    <property type="protein sequence ID" value="TID31376.1"/>
    <property type="molecule type" value="Genomic_DNA"/>
</dbReference>
<evidence type="ECO:0000313" key="5">
    <source>
        <dbReference type="Proteomes" id="UP000307173"/>
    </source>
</evidence>
<evidence type="ECO:0000256" key="1">
    <source>
        <dbReference type="PROSITE-ProRule" id="PRU00042"/>
    </source>
</evidence>
<name>A0A4T0X734_9ASCO</name>
<keyword evidence="1" id="KW-0479">Metal-binding</keyword>
<accession>A0A4T0X734</accession>
<sequence length="766" mass="87455">MMKESDVSLSDASLKIPPFPQLQGNCVGSVDSNQIHCYELSQKEKVYSEENVEHFEHHNKRQLNGPNIDSQEFRPENKSLLCDDTSSLGNDPSFQRSYQSLHVTDSSQPQYLQQAQLQQQYQNGIQNNESPGGRSHVGNQVDMQHVSSNQSVFSNTIFSGTSTFGTTLFTLQNQKQSQNQDEVQLLTQIKKQKMNQKNQNHKLDSYGNENSNHNSNDTANENQSQSQNRNQINAEIQPYILNENLEQKHTLNKQNSLSQNMLSYRNGANSAGVMTLGIMPPVFMNMLHQQQHQQQQYETTEGYMDNKGVGQSQENQQHVLSMAEYLYAKGDVSNLQTNIDNSVVPLDQENQAANGAEDVLNFDNSQLYLQQIQQQYQQFYQMQQLHNFQQFQQLQKIQQFQSLKQFVPTFDSIPNSFPDPFNIGSMYQYPNEQSTELRKQESLNSPTTLTNANAEQNSAHVTKCMTADNLSRTNSSSSLLLNTEMFSSNNFAGMFSSIANTGFDISNGTGFNSTLGRPCMPMTVFPTFTAPLPEPRKNGRQVLAKSKNTSNDPSNPKRFRCAHCTWSFTRQSDLRRHLKSHNKPQYHCPFFNFKYYTCSHRTDGSFNRLDVLKRHLKLVHFIPDKAKKGEKSETIEKSQKRKFDSGMCLSCSIHFDDIKTFILHVPECAEKTPMKLWRYKRNGDIITVRKYEDSDELKLRDSSLSESIASSTEGTVSLATNESFKEDAETCETSVLIVSVKDIEEKPEEMKEALSRRRGRPKKCYT</sequence>
<keyword evidence="1" id="KW-0863">Zinc-finger</keyword>
<gene>
    <name evidence="4" type="ORF">CANINC_000005</name>
</gene>
<dbReference type="STRING" id="52247.A0A4T0X734"/>
<dbReference type="PROSITE" id="PS50157">
    <property type="entry name" value="ZINC_FINGER_C2H2_2"/>
    <property type="match status" value="1"/>
</dbReference>
<evidence type="ECO:0000259" key="3">
    <source>
        <dbReference type="PROSITE" id="PS50157"/>
    </source>
</evidence>
<feature type="region of interest" description="Disordered" evidence="2">
    <location>
        <begin position="192"/>
        <end position="227"/>
    </location>
</feature>
<feature type="compositionally biased region" description="Polar residues" evidence="2">
    <location>
        <begin position="207"/>
        <end position="219"/>
    </location>
</feature>